<dbReference type="InterPro" id="IPR000847">
    <property type="entry name" value="LysR_HTH_N"/>
</dbReference>
<keyword evidence="3" id="KW-0238">DNA-binding</keyword>
<evidence type="ECO:0000256" key="3">
    <source>
        <dbReference type="ARBA" id="ARBA00023125"/>
    </source>
</evidence>
<dbReference type="Proteomes" id="UP001501176">
    <property type="component" value="Unassembled WGS sequence"/>
</dbReference>
<dbReference type="CDD" id="cd08422">
    <property type="entry name" value="PBP2_CrgA_like"/>
    <property type="match status" value="1"/>
</dbReference>
<evidence type="ECO:0000256" key="4">
    <source>
        <dbReference type="ARBA" id="ARBA00023163"/>
    </source>
</evidence>
<reference evidence="7" key="1">
    <citation type="journal article" date="2019" name="Int. J. Syst. Evol. Microbiol.">
        <title>The Global Catalogue of Microorganisms (GCM) 10K type strain sequencing project: providing services to taxonomists for standard genome sequencing and annotation.</title>
        <authorList>
            <consortium name="The Broad Institute Genomics Platform"/>
            <consortium name="The Broad Institute Genome Sequencing Center for Infectious Disease"/>
            <person name="Wu L."/>
            <person name="Ma J."/>
        </authorList>
    </citation>
    <scope>NUCLEOTIDE SEQUENCE [LARGE SCALE GENOMIC DNA]</scope>
    <source>
        <strain evidence="7">JCM 16240</strain>
    </source>
</reference>
<evidence type="ECO:0000256" key="1">
    <source>
        <dbReference type="ARBA" id="ARBA00009437"/>
    </source>
</evidence>
<evidence type="ECO:0000256" key="2">
    <source>
        <dbReference type="ARBA" id="ARBA00023015"/>
    </source>
</evidence>
<accession>A0ABP3DK13</accession>
<keyword evidence="7" id="KW-1185">Reference proteome</keyword>
<dbReference type="Gene3D" id="3.40.190.290">
    <property type="match status" value="1"/>
</dbReference>
<dbReference type="InterPro" id="IPR036390">
    <property type="entry name" value="WH_DNA-bd_sf"/>
</dbReference>
<keyword evidence="4" id="KW-0804">Transcription</keyword>
<evidence type="ECO:0000313" key="7">
    <source>
        <dbReference type="Proteomes" id="UP001501176"/>
    </source>
</evidence>
<evidence type="ECO:0000313" key="6">
    <source>
        <dbReference type="EMBL" id="GAA0231763.1"/>
    </source>
</evidence>
<comment type="similarity">
    <text evidence="1">Belongs to the LysR transcriptional regulatory family.</text>
</comment>
<dbReference type="SUPFAM" id="SSF46785">
    <property type="entry name" value="Winged helix' DNA-binding domain"/>
    <property type="match status" value="1"/>
</dbReference>
<keyword evidence="2" id="KW-0805">Transcription regulation</keyword>
<dbReference type="InterPro" id="IPR058163">
    <property type="entry name" value="LysR-type_TF_proteobact-type"/>
</dbReference>
<dbReference type="Pfam" id="PF03466">
    <property type="entry name" value="LysR_substrate"/>
    <property type="match status" value="1"/>
</dbReference>
<gene>
    <name evidence="6" type="ORF">GCM10009125_20970</name>
</gene>
<proteinExistence type="inferred from homology"/>
<dbReference type="PANTHER" id="PTHR30537">
    <property type="entry name" value="HTH-TYPE TRANSCRIPTIONAL REGULATOR"/>
    <property type="match status" value="1"/>
</dbReference>
<evidence type="ECO:0000259" key="5">
    <source>
        <dbReference type="PROSITE" id="PS50931"/>
    </source>
</evidence>
<dbReference type="Pfam" id="PF00126">
    <property type="entry name" value="HTH_1"/>
    <property type="match status" value="1"/>
</dbReference>
<protein>
    <submittedName>
        <fullName evidence="6">LysR family transcriptional regulator</fullName>
    </submittedName>
</protein>
<sequence>MDLHIALRVFREAAEQDSFAEAGRRIGLSPAAVSKNIAELEAHLGTRLFHRTTRSKTLTEEGRIYLEHVARSLDALADADEALGLARADPGGVLRVSAPVTVTMTWLSTRIPDFLARHPGLHLDLRLDDRRVDLVREGYDLAIRGSDHLEDTSLVARRLAEMPHVLCAAPAYLRSRGAPASPAALKTHECVRFSLSGHADTWTFRKDGRIERVTVQSRYSVSSSLAVCDALRAGFGLSLVPRPYVERDLRESRLQAVLEDWSTVTTTLYAVYPSRRHLAPKIRAFLEFLAETFEATKI</sequence>
<dbReference type="SUPFAM" id="SSF53850">
    <property type="entry name" value="Periplasmic binding protein-like II"/>
    <property type="match status" value="1"/>
</dbReference>
<feature type="domain" description="HTH lysR-type" evidence="5">
    <location>
        <begin position="1"/>
        <end position="59"/>
    </location>
</feature>
<dbReference type="Gene3D" id="1.10.10.10">
    <property type="entry name" value="Winged helix-like DNA-binding domain superfamily/Winged helix DNA-binding domain"/>
    <property type="match status" value="1"/>
</dbReference>
<dbReference type="PROSITE" id="PS50931">
    <property type="entry name" value="HTH_LYSR"/>
    <property type="match status" value="1"/>
</dbReference>
<organism evidence="6 7">
    <name type="scientific">Castellaniella daejeonensis</name>
    <dbReference type="NCBI Taxonomy" id="659013"/>
    <lineage>
        <taxon>Bacteria</taxon>
        <taxon>Pseudomonadati</taxon>
        <taxon>Pseudomonadota</taxon>
        <taxon>Betaproteobacteria</taxon>
        <taxon>Burkholderiales</taxon>
        <taxon>Alcaligenaceae</taxon>
        <taxon>Castellaniella</taxon>
    </lineage>
</organism>
<dbReference type="InterPro" id="IPR036388">
    <property type="entry name" value="WH-like_DNA-bd_sf"/>
</dbReference>
<name>A0ABP3DK13_9BURK</name>
<dbReference type="RefSeq" id="WP_325124493.1">
    <property type="nucleotide sequence ID" value="NZ_BAAAFN010000015.1"/>
</dbReference>
<dbReference type="InterPro" id="IPR005119">
    <property type="entry name" value="LysR_subst-bd"/>
</dbReference>
<dbReference type="EMBL" id="BAAAFN010000015">
    <property type="protein sequence ID" value="GAA0231763.1"/>
    <property type="molecule type" value="Genomic_DNA"/>
</dbReference>
<comment type="caution">
    <text evidence="6">The sequence shown here is derived from an EMBL/GenBank/DDBJ whole genome shotgun (WGS) entry which is preliminary data.</text>
</comment>
<dbReference type="PANTHER" id="PTHR30537:SF5">
    <property type="entry name" value="HTH-TYPE TRANSCRIPTIONAL ACTIVATOR TTDR-RELATED"/>
    <property type="match status" value="1"/>
</dbReference>